<dbReference type="InterPro" id="IPR023380">
    <property type="entry name" value="DsbB-like_sf"/>
</dbReference>
<dbReference type="GO" id="GO:0016020">
    <property type="term" value="C:membrane"/>
    <property type="evidence" value="ECO:0007669"/>
    <property type="project" value="UniProtKB-SubCell"/>
</dbReference>
<name>A0A679ITD4_9HYPH</name>
<comment type="subcellular location">
    <subcellularLocation>
        <location evidence="1">Membrane</location>
        <topology evidence="1">Multi-pass membrane protein</topology>
    </subcellularLocation>
</comment>
<dbReference type="Pfam" id="PF02600">
    <property type="entry name" value="DsbB"/>
    <property type="match status" value="1"/>
</dbReference>
<feature type="transmembrane region" description="Helical" evidence="5">
    <location>
        <begin position="66"/>
        <end position="85"/>
    </location>
</feature>
<keyword evidence="4 5" id="KW-0472">Membrane</keyword>
<evidence type="ECO:0000256" key="4">
    <source>
        <dbReference type="ARBA" id="ARBA00023136"/>
    </source>
</evidence>
<evidence type="ECO:0000313" key="6">
    <source>
        <dbReference type="EMBL" id="CAA2099154.1"/>
    </source>
</evidence>
<dbReference type="GO" id="GO:0015035">
    <property type="term" value="F:protein-disulfide reductase activity"/>
    <property type="evidence" value="ECO:0007669"/>
    <property type="project" value="InterPro"/>
</dbReference>
<proteinExistence type="predicted"/>
<evidence type="ECO:0000256" key="3">
    <source>
        <dbReference type="ARBA" id="ARBA00022989"/>
    </source>
</evidence>
<evidence type="ECO:0000256" key="2">
    <source>
        <dbReference type="ARBA" id="ARBA00022692"/>
    </source>
</evidence>
<gene>
    <name evidence="6" type="primary">dsbB_1</name>
    <name evidence="6" type="ORF">MBUL_00004</name>
</gene>
<dbReference type="Gene3D" id="1.20.1550.10">
    <property type="entry name" value="DsbB-like"/>
    <property type="match status" value="1"/>
</dbReference>
<evidence type="ECO:0000256" key="1">
    <source>
        <dbReference type="ARBA" id="ARBA00004141"/>
    </source>
</evidence>
<protein>
    <submittedName>
        <fullName evidence="6">Disulfide bond formation protein B</fullName>
    </submittedName>
</protein>
<sequence>MSASSLARALNAAGLLGCSLILLVAFWFQIVLGELPCPLCVLQRAAFTAVGLGLVLNICDRPRPSHYAIVILSAVVGGAVSARQTALHIIPGTGTYGSDLFGFHFYVWALIAFTGVIVAVAILCLWDGQFTPEAAVPSSETASILGQPTGTAPTILPGTQAGALGLSVVLLFLVVALANAGSTFAECGFGLCPDNPVNYEMFNRLIAR</sequence>
<dbReference type="InterPro" id="IPR003752">
    <property type="entry name" value="DiS_bond_form_DsbB/BdbC"/>
</dbReference>
<reference evidence="6" key="1">
    <citation type="submission" date="2019-12" db="EMBL/GenBank/DDBJ databases">
        <authorList>
            <person name="Cremers G."/>
        </authorList>
    </citation>
    <scope>NUCLEOTIDE SEQUENCE</scope>
    <source>
        <strain evidence="6">Mbul1</strain>
    </source>
</reference>
<dbReference type="SUPFAM" id="SSF158442">
    <property type="entry name" value="DsbB-like"/>
    <property type="match status" value="1"/>
</dbReference>
<feature type="transmembrane region" description="Helical" evidence="5">
    <location>
        <begin position="105"/>
        <end position="126"/>
    </location>
</feature>
<evidence type="ECO:0000256" key="5">
    <source>
        <dbReference type="SAM" id="Phobius"/>
    </source>
</evidence>
<accession>A0A679ITD4</accession>
<feature type="transmembrane region" description="Helical" evidence="5">
    <location>
        <begin position="42"/>
        <end position="59"/>
    </location>
</feature>
<dbReference type="EMBL" id="LR743504">
    <property type="protein sequence ID" value="CAA2099154.1"/>
    <property type="molecule type" value="Genomic_DNA"/>
</dbReference>
<keyword evidence="3 5" id="KW-1133">Transmembrane helix</keyword>
<feature type="transmembrane region" description="Helical" evidence="5">
    <location>
        <begin position="12"/>
        <end position="30"/>
    </location>
</feature>
<dbReference type="AlphaFoldDB" id="A0A679ITD4"/>
<organism evidence="6">
    <name type="scientific">Methylobacterium bullatum</name>
    <dbReference type="NCBI Taxonomy" id="570505"/>
    <lineage>
        <taxon>Bacteria</taxon>
        <taxon>Pseudomonadati</taxon>
        <taxon>Pseudomonadota</taxon>
        <taxon>Alphaproteobacteria</taxon>
        <taxon>Hyphomicrobiales</taxon>
        <taxon>Methylobacteriaceae</taxon>
        <taxon>Methylobacterium</taxon>
    </lineage>
</organism>
<keyword evidence="2 5" id="KW-0812">Transmembrane</keyword>
<dbReference type="GO" id="GO:0006457">
    <property type="term" value="P:protein folding"/>
    <property type="evidence" value="ECO:0007669"/>
    <property type="project" value="InterPro"/>
</dbReference>